<dbReference type="InterPro" id="IPR007118">
    <property type="entry name" value="Expan_Lol_pI"/>
</dbReference>
<dbReference type="Pfam" id="PF01357">
    <property type="entry name" value="Expansin_C"/>
    <property type="match status" value="1"/>
</dbReference>
<name>A0A2L2DDI2_BOENI</name>
<dbReference type="PROSITE" id="PS50843">
    <property type="entry name" value="EXPANSIN_CBD"/>
    <property type="match status" value="1"/>
</dbReference>
<dbReference type="PANTHER" id="PTHR31692:SF49">
    <property type="entry name" value="EXPANSIN-B15-LIKE"/>
    <property type="match status" value="1"/>
</dbReference>
<dbReference type="CDD" id="cd22275">
    <property type="entry name" value="DPBB_EXPB_N"/>
    <property type="match status" value="1"/>
</dbReference>
<dbReference type="PRINTS" id="PR01225">
    <property type="entry name" value="EXPANSNFAMLY"/>
</dbReference>
<dbReference type="Gene3D" id="2.40.40.10">
    <property type="entry name" value="RlpA-like domain"/>
    <property type="match status" value="1"/>
</dbReference>
<feature type="domain" description="Expansin-like CBD" evidence="6">
    <location>
        <begin position="183"/>
        <end position="265"/>
    </location>
</feature>
<dbReference type="PROSITE" id="PS50842">
    <property type="entry name" value="EXPANSIN_EG45"/>
    <property type="match status" value="1"/>
</dbReference>
<feature type="transmembrane region" description="Helical" evidence="4">
    <location>
        <begin position="7"/>
        <end position="24"/>
    </location>
</feature>
<evidence type="ECO:0000256" key="2">
    <source>
        <dbReference type="ARBA" id="ARBA00022525"/>
    </source>
</evidence>
<dbReference type="GO" id="GO:0009653">
    <property type="term" value="P:anatomical structure morphogenesis"/>
    <property type="evidence" value="ECO:0007669"/>
    <property type="project" value="UniProtKB-ARBA"/>
</dbReference>
<dbReference type="Pfam" id="PF03330">
    <property type="entry name" value="DPBB_1"/>
    <property type="match status" value="1"/>
</dbReference>
<evidence type="ECO:0000259" key="5">
    <source>
        <dbReference type="PROSITE" id="PS50842"/>
    </source>
</evidence>
<reference evidence="7" key="1">
    <citation type="submission" date="2017-03" db="EMBL/GenBank/DDBJ databases">
        <title>Cloning and expression analysis of expansin genes in ramie.</title>
        <authorList>
            <person name="Chen J."/>
        </authorList>
    </citation>
    <scope>NUCLEOTIDE SEQUENCE</scope>
</reference>
<dbReference type="EMBL" id="KY748184">
    <property type="protein sequence ID" value="AVG44229.1"/>
    <property type="molecule type" value="Genomic_DNA"/>
</dbReference>
<comment type="subcellular location">
    <subcellularLocation>
        <location evidence="1">Secreted</location>
    </subcellularLocation>
</comment>
<dbReference type="Gene3D" id="2.60.40.760">
    <property type="entry name" value="Expansin, cellulose-binding-like domain"/>
    <property type="match status" value="1"/>
</dbReference>
<dbReference type="SUPFAM" id="SSF49590">
    <property type="entry name" value="PHL pollen allergen"/>
    <property type="match status" value="1"/>
</dbReference>
<evidence type="ECO:0000259" key="6">
    <source>
        <dbReference type="PROSITE" id="PS50843"/>
    </source>
</evidence>
<feature type="domain" description="Expansin-like EG45" evidence="5">
    <location>
        <begin position="62"/>
        <end position="170"/>
    </location>
</feature>
<dbReference type="PANTHER" id="PTHR31692">
    <property type="entry name" value="EXPANSIN-B3"/>
    <property type="match status" value="1"/>
</dbReference>
<dbReference type="InterPro" id="IPR009009">
    <property type="entry name" value="RlpA-like_DPBB"/>
</dbReference>
<dbReference type="SUPFAM" id="SSF50685">
    <property type="entry name" value="Barwin-like endoglucanases"/>
    <property type="match status" value="1"/>
</dbReference>
<dbReference type="SMART" id="SM00837">
    <property type="entry name" value="DPBB_1"/>
    <property type="match status" value="1"/>
</dbReference>
<sequence length="270" mass="28959">MATIKSYSLLSLSIPKFLALFFYFELCFGANRKQLNLTTVGTHWAAAGATWYGSREGFGSDGGSCGYGKLVSQAPFSSFVTGISPSLYGSGKECGACYQVKCTKHPSCSGKPVRVIITDLCPGCLSESAHFDLSGTSFGAMARPGQADKLRNAGVLEIRYARVACDYSGRKIAFHVDQGSNTNYFAAVVEFEDGDGDLGAVALKEAASNQWRTMVQSWGAVWKLDAGAKLRPPFSIKLTSKYSGQTLVAKNVIPQGWIAGATYRSVVNYI</sequence>
<dbReference type="PRINTS" id="PR00829">
    <property type="entry name" value="LOLP1ALLERGN"/>
</dbReference>
<dbReference type="GO" id="GO:0005576">
    <property type="term" value="C:extracellular region"/>
    <property type="evidence" value="ECO:0007669"/>
    <property type="project" value="UniProtKB-SubCell"/>
</dbReference>
<proteinExistence type="inferred from homology"/>
<dbReference type="InterPro" id="IPR005795">
    <property type="entry name" value="LolPI"/>
</dbReference>
<dbReference type="InterPro" id="IPR007117">
    <property type="entry name" value="Expansin_CBD"/>
</dbReference>
<accession>A0A2L2DDI2</accession>
<keyword evidence="4" id="KW-0472">Membrane</keyword>
<protein>
    <submittedName>
        <fullName evidence="7">EXPB2</fullName>
    </submittedName>
</protein>
<evidence type="ECO:0000256" key="3">
    <source>
        <dbReference type="RuleBase" id="RU003460"/>
    </source>
</evidence>
<dbReference type="InterPro" id="IPR036749">
    <property type="entry name" value="Expansin_CBD_sf"/>
</dbReference>
<dbReference type="InterPro" id="IPR007112">
    <property type="entry name" value="Expansin/allergen_DPBB_dom"/>
</dbReference>
<evidence type="ECO:0000256" key="4">
    <source>
        <dbReference type="SAM" id="Phobius"/>
    </source>
</evidence>
<keyword evidence="4" id="KW-1133">Transmembrane helix</keyword>
<keyword evidence="4" id="KW-0812">Transmembrane</keyword>
<dbReference type="InterPro" id="IPR036908">
    <property type="entry name" value="RlpA-like_sf"/>
</dbReference>
<comment type="similarity">
    <text evidence="3">Belongs to the expansin family.</text>
</comment>
<evidence type="ECO:0000313" key="7">
    <source>
        <dbReference type="EMBL" id="AVG44229.1"/>
    </source>
</evidence>
<organism evidence="7">
    <name type="scientific">Boehmeria nivea</name>
    <name type="common">Chinese grass</name>
    <name type="synonym">Urtica nivea</name>
    <dbReference type="NCBI Taxonomy" id="83906"/>
    <lineage>
        <taxon>Eukaryota</taxon>
        <taxon>Viridiplantae</taxon>
        <taxon>Streptophyta</taxon>
        <taxon>Embryophyta</taxon>
        <taxon>Tracheophyta</taxon>
        <taxon>Spermatophyta</taxon>
        <taxon>Magnoliopsida</taxon>
        <taxon>eudicotyledons</taxon>
        <taxon>Gunneridae</taxon>
        <taxon>Pentapetalae</taxon>
        <taxon>rosids</taxon>
        <taxon>fabids</taxon>
        <taxon>Rosales</taxon>
        <taxon>Urticaceae</taxon>
        <taxon>Boehmeria</taxon>
    </lineage>
</organism>
<dbReference type="AlphaFoldDB" id="A0A2L2DDI2"/>
<evidence type="ECO:0000256" key="1">
    <source>
        <dbReference type="ARBA" id="ARBA00004613"/>
    </source>
</evidence>
<keyword evidence="2" id="KW-0964">Secreted</keyword>